<evidence type="ECO:0000313" key="1">
    <source>
        <dbReference type="EMBL" id="SPP82576.1"/>
    </source>
</evidence>
<dbReference type="OMA" id="KKYGPFE"/>
<dbReference type="OrthoDB" id="7882957at2759"/>
<proteinExistence type="predicted"/>
<organism evidence="1 2">
    <name type="scientific">Drosophila guanche</name>
    <name type="common">Fruit fly</name>
    <dbReference type="NCBI Taxonomy" id="7266"/>
    <lineage>
        <taxon>Eukaryota</taxon>
        <taxon>Metazoa</taxon>
        <taxon>Ecdysozoa</taxon>
        <taxon>Arthropoda</taxon>
        <taxon>Hexapoda</taxon>
        <taxon>Insecta</taxon>
        <taxon>Pterygota</taxon>
        <taxon>Neoptera</taxon>
        <taxon>Endopterygota</taxon>
        <taxon>Diptera</taxon>
        <taxon>Brachycera</taxon>
        <taxon>Muscomorpha</taxon>
        <taxon>Ephydroidea</taxon>
        <taxon>Drosophilidae</taxon>
        <taxon>Drosophila</taxon>
        <taxon>Sophophora</taxon>
    </lineage>
</organism>
<dbReference type="EMBL" id="OUUW01000007">
    <property type="protein sequence ID" value="SPP82576.1"/>
    <property type="molecule type" value="Genomic_DNA"/>
</dbReference>
<reference evidence="2" key="1">
    <citation type="submission" date="2018-01" db="EMBL/GenBank/DDBJ databases">
        <authorList>
            <person name="Alioto T."/>
            <person name="Alioto T."/>
        </authorList>
    </citation>
    <scope>NUCLEOTIDE SEQUENCE [LARGE SCALE GENOMIC DNA]</scope>
</reference>
<sequence length="206" mass="23619">MFLNDLGQPLILNARKKYGPFEEHNGVLLLTSAAFEEHEVPTKWCAYIIGSGENMFRLRSQTDVKEIYKYSTQQVIVPNTPTEVHYDQTKITLTLFPAGKNRDGININIYCIENGHTRALIVDELSGFLDFIPKGSAPFHRVLGEGIDIVYIDESLLGDNQPIHEDLYAFVQLIRPKHIYGLRENKLPKWLRDLCVQKDVYCPIEL</sequence>
<accession>A0A3B0KA84</accession>
<keyword evidence="2" id="KW-1185">Reference proteome</keyword>
<dbReference type="AlphaFoldDB" id="A0A3B0KA84"/>
<dbReference type="Proteomes" id="UP000268350">
    <property type="component" value="Unassembled WGS sequence"/>
</dbReference>
<evidence type="ECO:0000313" key="2">
    <source>
        <dbReference type="Proteomes" id="UP000268350"/>
    </source>
</evidence>
<name>A0A3B0KA84_DROGU</name>
<protein>
    <submittedName>
        <fullName evidence="1">Uncharacterized protein</fullName>
    </submittedName>
</protein>
<gene>
    <name evidence="1" type="ORF">DGUA_6G017289</name>
</gene>